<dbReference type="PANTHER" id="PTHR11926">
    <property type="entry name" value="GLUCOSYL/GLUCURONOSYL TRANSFERASES"/>
    <property type="match status" value="1"/>
</dbReference>
<evidence type="ECO:0000256" key="1">
    <source>
        <dbReference type="ARBA" id="ARBA00009995"/>
    </source>
</evidence>
<dbReference type="PANTHER" id="PTHR11926:SF774">
    <property type="entry name" value="UDP-GLYCOSYLTRANSFERASE 85A1-RELATED"/>
    <property type="match status" value="1"/>
</dbReference>
<dbReference type="Proteomes" id="UP001642360">
    <property type="component" value="Unassembled WGS sequence"/>
</dbReference>
<protein>
    <submittedName>
        <fullName evidence="2">Uncharacterized protein</fullName>
    </submittedName>
</protein>
<comment type="similarity">
    <text evidence="1">Belongs to the UDP-glycosyltransferase family.</text>
</comment>
<accession>A0ABC8UMQ9</accession>
<gene>
    <name evidence="2" type="ORF">ILEXP_LOCUS52461</name>
</gene>
<proteinExistence type="inferred from homology"/>
<reference evidence="2 3" key="1">
    <citation type="submission" date="2024-02" db="EMBL/GenBank/DDBJ databases">
        <authorList>
            <person name="Vignale AGUSTIN F."/>
            <person name="Sosa J E."/>
            <person name="Modenutti C."/>
        </authorList>
    </citation>
    <scope>NUCLEOTIDE SEQUENCE [LARGE SCALE GENOMIC DNA]</scope>
</reference>
<sequence>MKGQPTNCWFCCNHWGIGMEITDLTKEEVERLVSELMAGEKGKEIKRKAMEWKKLAEEATSPTGSSYNNYYDKVVAKVLLSKLQ</sequence>
<dbReference type="Gene3D" id="3.40.50.2000">
    <property type="entry name" value="Glycogen Phosphorylase B"/>
    <property type="match status" value="2"/>
</dbReference>
<name>A0ABC8UMQ9_9AQUA</name>
<evidence type="ECO:0000313" key="3">
    <source>
        <dbReference type="Proteomes" id="UP001642360"/>
    </source>
</evidence>
<dbReference type="AlphaFoldDB" id="A0ABC8UMQ9"/>
<comment type="caution">
    <text evidence="2">The sequence shown here is derived from an EMBL/GenBank/DDBJ whole genome shotgun (WGS) entry which is preliminary data.</text>
</comment>
<keyword evidence="3" id="KW-1185">Reference proteome</keyword>
<evidence type="ECO:0000313" key="2">
    <source>
        <dbReference type="EMBL" id="CAK9182323.1"/>
    </source>
</evidence>
<dbReference type="EMBL" id="CAUOFW020008311">
    <property type="protein sequence ID" value="CAK9182323.1"/>
    <property type="molecule type" value="Genomic_DNA"/>
</dbReference>
<organism evidence="2 3">
    <name type="scientific">Ilex paraguariensis</name>
    <name type="common">yerba mate</name>
    <dbReference type="NCBI Taxonomy" id="185542"/>
    <lineage>
        <taxon>Eukaryota</taxon>
        <taxon>Viridiplantae</taxon>
        <taxon>Streptophyta</taxon>
        <taxon>Embryophyta</taxon>
        <taxon>Tracheophyta</taxon>
        <taxon>Spermatophyta</taxon>
        <taxon>Magnoliopsida</taxon>
        <taxon>eudicotyledons</taxon>
        <taxon>Gunneridae</taxon>
        <taxon>Pentapetalae</taxon>
        <taxon>asterids</taxon>
        <taxon>campanulids</taxon>
        <taxon>Aquifoliales</taxon>
        <taxon>Aquifoliaceae</taxon>
        <taxon>Ilex</taxon>
    </lineage>
</organism>
<dbReference type="SUPFAM" id="SSF53756">
    <property type="entry name" value="UDP-Glycosyltransferase/glycogen phosphorylase"/>
    <property type="match status" value="1"/>
</dbReference>